<evidence type="ECO:0000256" key="2">
    <source>
        <dbReference type="SAM" id="Coils"/>
    </source>
</evidence>
<protein>
    <submittedName>
        <fullName evidence="4">DUF115 domain-containing protein</fullName>
    </submittedName>
</protein>
<evidence type="ECO:0000313" key="5">
    <source>
        <dbReference type="Proteomes" id="UP001139293"/>
    </source>
</evidence>
<comment type="caution">
    <text evidence="4">The sequence shown here is derived from an EMBL/GenBank/DDBJ whole genome shotgun (WGS) entry which is preliminary data.</text>
</comment>
<dbReference type="PANTHER" id="PTHR41786">
    <property type="entry name" value="MOTILITY ACCESSORY FACTOR MAF"/>
    <property type="match status" value="1"/>
</dbReference>
<dbReference type="RefSeq" id="WP_248950777.1">
    <property type="nucleotide sequence ID" value="NZ_JAKILB010000008.1"/>
</dbReference>
<dbReference type="InterPro" id="IPR019734">
    <property type="entry name" value="TPR_rpt"/>
</dbReference>
<feature type="coiled-coil region" evidence="2">
    <location>
        <begin position="444"/>
        <end position="481"/>
    </location>
</feature>
<dbReference type="EMBL" id="JAKILB010000008">
    <property type="protein sequence ID" value="MCL1139673.1"/>
    <property type="molecule type" value="Genomic_DNA"/>
</dbReference>
<feature type="domain" description="6-hydroxymethylpterin diphosphokinase MptE-like" evidence="3">
    <location>
        <begin position="175"/>
        <end position="338"/>
    </location>
</feature>
<evidence type="ECO:0000313" key="4">
    <source>
        <dbReference type="EMBL" id="MCL1139673.1"/>
    </source>
</evidence>
<sequence length="823" mass="92663">MNVSESVITNQFAISTFGEYFLPSVNRNTFEKIDSKTAFKKRFKETIFQEDSLHIIVGLDSGLLANYVLESPVPMGSKYIFVELDPVLALLNVEIDAEKQKQIQILTFDQFQSEMESGDNDLYLIKEQYVIHHSFASTMGIIEEYSSLINLVDKQLSFRAVERKSHFEQKIFLIQQLKNLAENQYPAALLNGKFTGKTCIIIGGGPSLDEHFDWIVDNYHQLFVITVSRMASRLSNAGIPAHIIVSVDPQDFSFEVNRDMMALTHESLFINSHHVNHRLISQWLGKSLYLGSKLPWADEDTNNIPTVGPTVTNSAVRVAIELGFKDILLTGADFCYSSDGVSHANGAVEANAGSNNSRIGEWVETYAGNIAETIVQLIYAGQALTEDALNYPHANIINLSENAAKLDGVHHQKVESIKLQSAGISPKQLLELVPDGATEKSVHLNKMMTEVNQAIQDLEQIKALANKAIELNEQARGLEIQSKKSQLVVSKIDKIESQLKDKYSALSQVIKFYGYYEFSKFLTTQESETWSVEHMQNMTHRYYEAFHTLAIELLGYLNQAANNLTMRQWELAETAPITQLVDHWRASDQPGRVHNVSQLRSQLNLAFNTDDACLQQIANEYQVQLTSMEHPYFSLKKTNMSLHNTFAKIIDLYKSKNHTGLSQLINSVEPMVDGDGLAQRLYYLAQSYLAILSDDNHAALSHLQQIAPENRTEVELKQILILALKVHNIELAESTLEAIIHYSDEYLPQYAHVLTLQGKNQQALNTYLDYLDKYPTDISVLLKMGVFLAEMGQIEGARSSFNQVLTIDPENLTAANYLLQLQA</sequence>
<proteinExistence type="predicted"/>
<organism evidence="4 5">
    <name type="scientific">Shewanella pneumatophori</name>
    <dbReference type="NCBI Taxonomy" id="314092"/>
    <lineage>
        <taxon>Bacteria</taxon>
        <taxon>Pseudomonadati</taxon>
        <taxon>Pseudomonadota</taxon>
        <taxon>Gammaproteobacteria</taxon>
        <taxon>Alteromonadales</taxon>
        <taxon>Shewanellaceae</taxon>
        <taxon>Shewanella</taxon>
    </lineage>
</organism>
<dbReference type="SUPFAM" id="SSF48452">
    <property type="entry name" value="TPR-like"/>
    <property type="match status" value="1"/>
</dbReference>
<dbReference type="Proteomes" id="UP001139293">
    <property type="component" value="Unassembled WGS sequence"/>
</dbReference>
<name>A0A9X1ZDI3_9GAMM</name>
<gene>
    <name evidence="4" type="ORF">L2740_14080</name>
</gene>
<dbReference type="Gene3D" id="1.25.40.10">
    <property type="entry name" value="Tetratricopeptide repeat domain"/>
    <property type="match status" value="1"/>
</dbReference>
<keyword evidence="2" id="KW-0175">Coiled coil</keyword>
<evidence type="ECO:0000259" key="3">
    <source>
        <dbReference type="Pfam" id="PF01973"/>
    </source>
</evidence>
<evidence type="ECO:0000256" key="1">
    <source>
        <dbReference type="PROSITE-ProRule" id="PRU00339"/>
    </source>
</evidence>
<reference evidence="4" key="1">
    <citation type="submission" date="2022-01" db="EMBL/GenBank/DDBJ databases">
        <title>Whole genome-based taxonomy of the Shewanellaceae.</title>
        <authorList>
            <person name="Martin-Rodriguez A.J."/>
        </authorList>
    </citation>
    <scope>NUCLEOTIDE SEQUENCE</scope>
    <source>
        <strain evidence="4">KCTC 23973</strain>
    </source>
</reference>
<dbReference type="InterPro" id="IPR002826">
    <property type="entry name" value="MptE-like"/>
</dbReference>
<dbReference type="InterPro" id="IPR011990">
    <property type="entry name" value="TPR-like_helical_dom_sf"/>
</dbReference>
<accession>A0A9X1ZDI3</accession>
<dbReference type="Pfam" id="PF01973">
    <property type="entry name" value="MptE-like"/>
    <property type="match status" value="1"/>
</dbReference>
<feature type="repeat" description="TPR" evidence="1">
    <location>
        <begin position="778"/>
        <end position="811"/>
    </location>
</feature>
<dbReference type="PANTHER" id="PTHR41786:SF1">
    <property type="entry name" value="6-HYDROXYMETHYLPTERIN DIPHOSPHOKINASE MPTE-LIKE DOMAIN-CONTAINING PROTEIN"/>
    <property type="match status" value="1"/>
</dbReference>
<dbReference type="AlphaFoldDB" id="A0A9X1ZDI3"/>
<keyword evidence="1" id="KW-0802">TPR repeat</keyword>
<dbReference type="PROSITE" id="PS50005">
    <property type="entry name" value="TPR"/>
    <property type="match status" value="1"/>
</dbReference>
<dbReference type="Pfam" id="PF13174">
    <property type="entry name" value="TPR_6"/>
    <property type="match status" value="1"/>
</dbReference>
<keyword evidence="5" id="KW-1185">Reference proteome</keyword>